<accession>A0AAU9IPR4</accession>
<sequence>MDSYTERGLEEKIASIRATLKRLGSSLEEDEFEEGGTGAVASSHSKYSQDSDSSDSNSFNIPATFDALKNRQQESYTPEDPWESKSTLDYEKEKNALLEKQIKEKDQTIKDLMALQSGLKDSIEKNLEDLKKAQDEAYGYKQQLDNLNNENNGLRRILAEKDREIAKYRNDFENFKKEKEASMKEFERTRRQAEKVEELFEEVNRLKDLNHALKSRSGEIAQDPSNSRIISSYQEQLNIRDCQINELEKERLVLLKEIDRIKSEKRRTPPIKLSRDENYLEDTQSKEKVSAQPLTERAQAASSYKELCKDMMKILSVSHRKDLFSKVLHLQQFHEKFKKEKKLINNIANLIIDCSPPNSFEKSPNVHQIWKWFTKILEEYMKLKQSPYQDIINELCNIVKTDPINLIDDVKNVISDNYKLKSQRQRQDFPTRERKLS</sequence>
<feature type="region of interest" description="Disordered" evidence="2">
    <location>
        <begin position="26"/>
        <end position="88"/>
    </location>
</feature>
<feature type="coiled-coil region" evidence="1">
    <location>
        <begin position="95"/>
        <end position="264"/>
    </location>
</feature>
<evidence type="ECO:0000256" key="2">
    <source>
        <dbReference type="SAM" id="MobiDB-lite"/>
    </source>
</evidence>
<proteinExistence type="predicted"/>
<gene>
    <name evidence="3" type="ORF">BSTOLATCC_MIC12921</name>
</gene>
<organism evidence="3 4">
    <name type="scientific">Blepharisma stoltei</name>
    <dbReference type="NCBI Taxonomy" id="1481888"/>
    <lineage>
        <taxon>Eukaryota</taxon>
        <taxon>Sar</taxon>
        <taxon>Alveolata</taxon>
        <taxon>Ciliophora</taxon>
        <taxon>Postciliodesmatophora</taxon>
        <taxon>Heterotrichea</taxon>
        <taxon>Heterotrichida</taxon>
        <taxon>Blepharismidae</taxon>
        <taxon>Blepharisma</taxon>
    </lineage>
</organism>
<protein>
    <submittedName>
        <fullName evidence="3">Uncharacterized protein</fullName>
    </submittedName>
</protein>
<keyword evidence="4" id="KW-1185">Reference proteome</keyword>
<reference evidence="3" key="1">
    <citation type="submission" date="2021-09" db="EMBL/GenBank/DDBJ databases">
        <authorList>
            <consortium name="AG Swart"/>
            <person name="Singh M."/>
            <person name="Singh A."/>
            <person name="Seah K."/>
            <person name="Emmerich C."/>
        </authorList>
    </citation>
    <scope>NUCLEOTIDE SEQUENCE</scope>
    <source>
        <strain evidence="3">ATCC30299</strain>
    </source>
</reference>
<dbReference type="Proteomes" id="UP001162131">
    <property type="component" value="Unassembled WGS sequence"/>
</dbReference>
<evidence type="ECO:0000256" key="1">
    <source>
        <dbReference type="SAM" id="Coils"/>
    </source>
</evidence>
<dbReference type="AlphaFoldDB" id="A0AAU9IPR4"/>
<feature type="compositionally biased region" description="Low complexity" evidence="2">
    <location>
        <begin position="42"/>
        <end position="58"/>
    </location>
</feature>
<name>A0AAU9IPR4_9CILI</name>
<evidence type="ECO:0000313" key="3">
    <source>
        <dbReference type="EMBL" id="CAG9315147.1"/>
    </source>
</evidence>
<comment type="caution">
    <text evidence="3">The sequence shown here is derived from an EMBL/GenBank/DDBJ whole genome shotgun (WGS) entry which is preliminary data.</text>
</comment>
<evidence type="ECO:0000313" key="4">
    <source>
        <dbReference type="Proteomes" id="UP001162131"/>
    </source>
</evidence>
<keyword evidence="1" id="KW-0175">Coiled coil</keyword>
<dbReference type="EMBL" id="CAJZBQ010000013">
    <property type="protein sequence ID" value="CAG9315147.1"/>
    <property type="molecule type" value="Genomic_DNA"/>
</dbReference>